<name>A0A103XE18_CYNCS</name>
<dbReference type="SMART" id="SM00185">
    <property type="entry name" value="ARM"/>
    <property type="match status" value="3"/>
</dbReference>
<dbReference type="AlphaFoldDB" id="A0A103XE18"/>
<dbReference type="InterPro" id="IPR000225">
    <property type="entry name" value="Armadillo"/>
</dbReference>
<dbReference type="STRING" id="59895.A0A103XE18"/>
<evidence type="ECO:0000313" key="5">
    <source>
        <dbReference type="Proteomes" id="UP000243975"/>
    </source>
</evidence>
<keyword evidence="1" id="KW-0677">Repeat</keyword>
<dbReference type="PANTHER" id="PTHR46168">
    <property type="entry name" value="ARMADILLO REPEAT ONLY 4"/>
    <property type="match status" value="1"/>
</dbReference>
<dbReference type="InterPro" id="IPR011989">
    <property type="entry name" value="ARM-like"/>
</dbReference>
<dbReference type="Gene3D" id="1.25.10.10">
    <property type="entry name" value="Leucine-rich Repeat Variant"/>
    <property type="match status" value="3"/>
</dbReference>
<reference evidence="4 5" key="1">
    <citation type="journal article" date="2016" name="Sci. Rep.">
        <title>The genome sequence of the outbreeding globe artichoke constructed de novo incorporating a phase-aware low-pass sequencing strategy of F1 progeny.</title>
        <authorList>
            <person name="Scaglione D."/>
            <person name="Reyes-Chin-Wo S."/>
            <person name="Acquadro A."/>
            <person name="Froenicke L."/>
            <person name="Portis E."/>
            <person name="Beitel C."/>
            <person name="Tirone M."/>
            <person name="Mauro R."/>
            <person name="Lo Monaco A."/>
            <person name="Mauromicale G."/>
            <person name="Faccioli P."/>
            <person name="Cattivelli L."/>
            <person name="Rieseberg L."/>
            <person name="Michelmore R."/>
            <person name="Lanteri S."/>
        </authorList>
    </citation>
    <scope>NUCLEOTIDE SEQUENCE [LARGE SCALE GENOMIC DNA]</scope>
    <source>
        <strain evidence="4">2C</strain>
    </source>
</reference>
<dbReference type="SUPFAM" id="SSF48371">
    <property type="entry name" value="ARM repeat"/>
    <property type="match status" value="1"/>
</dbReference>
<dbReference type="Pfam" id="PF00514">
    <property type="entry name" value="Arm"/>
    <property type="match status" value="1"/>
</dbReference>
<dbReference type="PANTHER" id="PTHR46168:SF1">
    <property type="entry name" value="ARMADILLO REPEAT ONLY 4"/>
    <property type="match status" value="1"/>
</dbReference>
<evidence type="ECO:0000256" key="1">
    <source>
        <dbReference type="ARBA" id="ARBA00022737"/>
    </source>
</evidence>
<dbReference type="PROSITE" id="PS50176">
    <property type="entry name" value="ARM_REPEAT"/>
    <property type="match status" value="1"/>
</dbReference>
<dbReference type="Gene3D" id="1.20.930.20">
    <property type="entry name" value="Adaptor protein Cbl, N-terminal domain"/>
    <property type="match status" value="1"/>
</dbReference>
<dbReference type="EMBL" id="LEKV01005325">
    <property type="protein sequence ID" value="KVH88956.1"/>
    <property type="molecule type" value="Genomic_DNA"/>
</dbReference>
<accession>A0A103XE18</accession>
<comment type="caution">
    <text evidence="4">The sequence shown here is derived from an EMBL/GenBank/DDBJ whole genome shotgun (WGS) entry which is preliminary data.</text>
</comment>
<dbReference type="Proteomes" id="UP000243975">
    <property type="component" value="Unassembled WGS sequence"/>
</dbReference>
<protein>
    <submittedName>
        <fullName evidence="4">Armadillo</fullName>
    </submittedName>
</protein>
<dbReference type="InterPro" id="IPR056694">
    <property type="entry name" value="DUF7792"/>
</dbReference>
<sequence>MDFATGEDHHHQPIEHLLSSPIVLSERIRQAVDESKSYKLECSDVGKLVDRLSQMLRSFVRLTNSTPSFYDRPVRRVFSDVTRNLNRALTLVRKCRRRSVFLRVVTIVGAADFRKVLNILDASIGDMKWLLSIFDASGDISAGVVLSLPPIASNDPILAWVWSYISSLYLSPLNVKIEVANELCSLANDNDRNKKMIAEEGGIPPLMKLLKEAASPESQIAGATALFNLANDRDRARLIAGDVGVSTIVQEFGKSPIRVQIAIAKLIARMAENDPLSQEGFARENVIRPLVTLLSFETFVDEDKLHDQYRYRYQKQSIHSILEINKQITRNYQVGSSSSSTWSMNRKERESEPPELKLELKTSCSKALWMLARGNLANCRILTDTKGLLCLAKIIETETGELQINCLMTVMEITLAAESNADLRRATFKTNSPAAKAVVDQFLRLIQESEKSEITMPAIRAIGSLARTFPARETRVIGPLVKQLSHQNPEIGLESAIALGKFVCPDNFLCTEHSKTVIEFDGVVPLMRLLRGSEKTQYHALVVLCYLALHAGNSEALVQARVLTALEGADRAIVGQHSELKELVVQAIYHLNIKTKNLLEQ</sequence>
<feature type="repeat" description="ARM" evidence="2">
    <location>
        <begin position="201"/>
        <end position="244"/>
    </location>
</feature>
<feature type="domain" description="DUF7792" evidence="3">
    <location>
        <begin position="16"/>
        <end position="135"/>
    </location>
</feature>
<gene>
    <name evidence="4" type="ORF">Ccrd_024671</name>
</gene>
<evidence type="ECO:0000313" key="4">
    <source>
        <dbReference type="EMBL" id="KVH88956.1"/>
    </source>
</evidence>
<dbReference type="GO" id="GO:0007166">
    <property type="term" value="P:cell surface receptor signaling pathway"/>
    <property type="evidence" value="ECO:0007669"/>
    <property type="project" value="InterPro"/>
</dbReference>
<organism evidence="4 5">
    <name type="scientific">Cynara cardunculus var. scolymus</name>
    <name type="common">Globe artichoke</name>
    <name type="synonym">Cynara scolymus</name>
    <dbReference type="NCBI Taxonomy" id="59895"/>
    <lineage>
        <taxon>Eukaryota</taxon>
        <taxon>Viridiplantae</taxon>
        <taxon>Streptophyta</taxon>
        <taxon>Embryophyta</taxon>
        <taxon>Tracheophyta</taxon>
        <taxon>Spermatophyta</taxon>
        <taxon>Magnoliopsida</taxon>
        <taxon>eudicotyledons</taxon>
        <taxon>Gunneridae</taxon>
        <taxon>Pentapetalae</taxon>
        <taxon>asterids</taxon>
        <taxon>campanulids</taxon>
        <taxon>Asterales</taxon>
        <taxon>Asteraceae</taxon>
        <taxon>Carduoideae</taxon>
        <taxon>Cardueae</taxon>
        <taxon>Carduinae</taxon>
        <taxon>Cynara</taxon>
    </lineage>
</organism>
<dbReference type="Gramene" id="KVH88956">
    <property type="protein sequence ID" value="KVH88956"/>
    <property type="gene ID" value="Ccrd_024671"/>
</dbReference>
<proteinExistence type="predicted"/>
<keyword evidence="5" id="KW-1185">Reference proteome</keyword>
<evidence type="ECO:0000259" key="3">
    <source>
        <dbReference type="Pfam" id="PF25055"/>
    </source>
</evidence>
<dbReference type="InterPro" id="IPR016024">
    <property type="entry name" value="ARM-type_fold"/>
</dbReference>
<evidence type="ECO:0000256" key="2">
    <source>
        <dbReference type="PROSITE-ProRule" id="PRU00259"/>
    </source>
</evidence>
<dbReference type="InterPro" id="IPR036537">
    <property type="entry name" value="Adaptor_Cbl_N_dom_sf"/>
</dbReference>
<dbReference type="OMA" id="CKRQSVL"/>
<dbReference type="Pfam" id="PF25055">
    <property type="entry name" value="DUF7792"/>
    <property type="match status" value="1"/>
</dbReference>